<proteinExistence type="predicted"/>
<sequence>MAARLRFDTETASASCQACHVSVQDITSYQQAGEWHATHQRRCTPPATRPAATVLQFPAGNRAAPSGTSKETHSG</sequence>
<evidence type="ECO:0000256" key="1">
    <source>
        <dbReference type="SAM" id="MobiDB-lite"/>
    </source>
</evidence>
<accession>A0A7W3ZNN4</accession>
<feature type="region of interest" description="Disordered" evidence="1">
    <location>
        <begin position="56"/>
        <end position="75"/>
    </location>
</feature>
<dbReference type="AlphaFoldDB" id="A0A7W3ZNN4"/>
<organism evidence="2 3">
    <name type="scientific">Streptomyces alkaliterrae</name>
    <dbReference type="NCBI Taxonomy" id="2213162"/>
    <lineage>
        <taxon>Bacteria</taxon>
        <taxon>Bacillati</taxon>
        <taxon>Actinomycetota</taxon>
        <taxon>Actinomycetes</taxon>
        <taxon>Kitasatosporales</taxon>
        <taxon>Streptomycetaceae</taxon>
        <taxon>Streptomyces</taxon>
    </lineage>
</organism>
<reference evidence="3" key="1">
    <citation type="submission" date="2020-05" db="EMBL/GenBank/DDBJ databases">
        <title>Classification of alakaliphilic streptomycetes isolated from an alkaline soil next to Lonar Crater, India and a proposal for the recognition of Streptomyces alkaliterrae sp. nov.</title>
        <authorList>
            <person name="Golinska P."/>
        </authorList>
    </citation>
    <scope>NUCLEOTIDE SEQUENCE [LARGE SCALE GENOMIC DNA]</scope>
    <source>
        <strain evidence="3">OF3</strain>
    </source>
</reference>
<gene>
    <name evidence="2" type="ORF">H3146_14885</name>
</gene>
<evidence type="ECO:0000313" key="2">
    <source>
        <dbReference type="EMBL" id="MBB1254637.1"/>
    </source>
</evidence>
<protein>
    <submittedName>
        <fullName evidence="2">Uncharacterized protein</fullName>
    </submittedName>
</protein>
<dbReference type="EMBL" id="JABJWZ010000126">
    <property type="protein sequence ID" value="MBB1254637.1"/>
    <property type="molecule type" value="Genomic_DNA"/>
</dbReference>
<dbReference type="RefSeq" id="WP_181354615.1">
    <property type="nucleotide sequence ID" value="NZ_JABJWZ010000126.1"/>
</dbReference>
<evidence type="ECO:0000313" key="3">
    <source>
        <dbReference type="Proteomes" id="UP000525686"/>
    </source>
</evidence>
<comment type="caution">
    <text evidence="2">The sequence shown here is derived from an EMBL/GenBank/DDBJ whole genome shotgun (WGS) entry which is preliminary data.</text>
</comment>
<dbReference type="Proteomes" id="UP000525686">
    <property type="component" value="Unassembled WGS sequence"/>
</dbReference>
<name>A0A7W3ZNN4_9ACTN</name>